<keyword evidence="3 5" id="KW-1133">Transmembrane helix</keyword>
<gene>
    <name evidence="6" type="primary">panS</name>
    <name evidence="6" type="ORF">HOV93_09360</name>
</gene>
<feature type="transmembrane region" description="Helical" evidence="5">
    <location>
        <begin position="135"/>
        <end position="157"/>
    </location>
</feature>
<feature type="transmembrane region" description="Helical" evidence="5">
    <location>
        <begin position="41"/>
        <end position="60"/>
    </location>
</feature>
<dbReference type="InterPro" id="IPR038770">
    <property type="entry name" value="Na+/solute_symporter_sf"/>
</dbReference>
<evidence type="ECO:0000313" key="6">
    <source>
        <dbReference type="EMBL" id="MBA2113784.1"/>
    </source>
</evidence>
<keyword evidence="4 5" id="KW-0472">Membrane</keyword>
<evidence type="ECO:0000256" key="5">
    <source>
        <dbReference type="SAM" id="Phobius"/>
    </source>
</evidence>
<keyword evidence="7" id="KW-1185">Reference proteome</keyword>
<dbReference type="RefSeq" id="WP_207395268.1">
    <property type="nucleotide sequence ID" value="NZ_JABRWO010000002.1"/>
</dbReference>
<proteinExistence type="predicted"/>
<feature type="transmembrane region" description="Helical" evidence="5">
    <location>
        <begin position="100"/>
        <end position="123"/>
    </location>
</feature>
<evidence type="ECO:0000256" key="4">
    <source>
        <dbReference type="ARBA" id="ARBA00023136"/>
    </source>
</evidence>
<feature type="transmembrane region" description="Helical" evidence="5">
    <location>
        <begin position="72"/>
        <end position="94"/>
    </location>
</feature>
<dbReference type="EMBL" id="JABRWO010000002">
    <property type="protein sequence ID" value="MBA2113784.1"/>
    <property type="molecule type" value="Genomic_DNA"/>
</dbReference>
<reference evidence="6 7" key="1">
    <citation type="submission" date="2020-05" db="EMBL/GenBank/DDBJ databases">
        <title>Bremerella alba sp. nov., a novel planctomycete isolated from the surface of the macroalga Fucus spiralis.</title>
        <authorList>
            <person name="Godinho O."/>
            <person name="Botelho R."/>
            <person name="Albuquerque L."/>
            <person name="Wiegand S."/>
            <person name="Da Costa M.S."/>
            <person name="Lobo-Da-Cunha A."/>
            <person name="Jogler C."/>
            <person name="Lage O.M."/>
        </authorList>
    </citation>
    <scope>NUCLEOTIDE SEQUENCE [LARGE SCALE GENOMIC DNA]</scope>
    <source>
        <strain evidence="6 7">FF15</strain>
    </source>
</reference>
<feature type="transmembrane region" description="Helical" evidence="5">
    <location>
        <begin position="196"/>
        <end position="216"/>
    </location>
</feature>
<dbReference type="PANTHER" id="PTHR10361">
    <property type="entry name" value="SODIUM-BILE ACID COTRANSPORTER"/>
    <property type="match status" value="1"/>
</dbReference>
<comment type="caution">
    <text evidence="6">The sequence shown here is derived from an EMBL/GenBank/DDBJ whole genome shotgun (WGS) entry which is preliminary data.</text>
</comment>
<sequence length="341" mass="36512">MPHPSWTQLSFTIAVILFAVSGFFLPFLYVWEYQGWQPRQAIGPLVQVIMFGMGVSLTFADFGRVLRMPKSVLVGVLGQFTVMPILAFLFVRLFGLDTEVAAGLILIGSCPGGVASNVIAYIAKANVPLSVTMTACSTMLSPLATPLAMLLLAGQYVPMEVAPMAWSIVKMILIPVLLGLLFNHFAGALVRRLQKLFPLVAMLGICVIIAITIALARDDLKNVGFVLFLAAALQNAVAFTVGYGGARALRLEENDCRTIALEVGIQNGGMATGLAINLMHSPVMALGSAVYGPWSAISSSVLAAWWRSCSPPSSETEDEDARDVTVNCHDELAENAPQQVP</sequence>
<dbReference type="InterPro" id="IPR002657">
    <property type="entry name" value="BilAc:Na_symport/Acr3"/>
</dbReference>
<protein>
    <submittedName>
        <fullName evidence="6">Pantothenates transporter PanS</fullName>
    </submittedName>
</protein>
<name>A0A7V8V344_9BACT</name>
<dbReference type="AlphaFoldDB" id="A0A7V8V344"/>
<accession>A0A7V8V344</accession>
<dbReference type="Gene3D" id="1.20.1530.20">
    <property type="match status" value="1"/>
</dbReference>
<evidence type="ECO:0000256" key="3">
    <source>
        <dbReference type="ARBA" id="ARBA00022989"/>
    </source>
</evidence>
<keyword evidence="2 5" id="KW-0812">Transmembrane</keyword>
<comment type="subcellular location">
    <subcellularLocation>
        <location evidence="1">Membrane</location>
        <topology evidence="1">Multi-pass membrane protein</topology>
    </subcellularLocation>
</comment>
<dbReference type="Proteomes" id="UP000551616">
    <property type="component" value="Unassembled WGS sequence"/>
</dbReference>
<organism evidence="6 7">
    <name type="scientific">Bremerella alba</name>
    <dbReference type="NCBI Taxonomy" id="980252"/>
    <lineage>
        <taxon>Bacteria</taxon>
        <taxon>Pseudomonadati</taxon>
        <taxon>Planctomycetota</taxon>
        <taxon>Planctomycetia</taxon>
        <taxon>Pirellulales</taxon>
        <taxon>Pirellulaceae</taxon>
        <taxon>Bremerella</taxon>
    </lineage>
</organism>
<dbReference type="PANTHER" id="PTHR10361:SF28">
    <property type="entry name" value="P3 PROTEIN-RELATED"/>
    <property type="match status" value="1"/>
</dbReference>
<feature type="transmembrane region" description="Helical" evidence="5">
    <location>
        <begin position="163"/>
        <end position="184"/>
    </location>
</feature>
<feature type="transmembrane region" description="Helical" evidence="5">
    <location>
        <begin position="9"/>
        <end position="29"/>
    </location>
</feature>
<feature type="transmembrane region" description="Helical" evidence="5">
    <location>
        <begin position="222"/>
        <end position="243"/>
    </location>
</feature>
<evidence type="ECO:0000313" key="7">
    <source>
        <dbReference type="Proteomes" id="UP000551616"/>
    </source>
</evidence>
<dbReference type="InterPro" id="IPR004710">
    <property type="entry name" value="Bilac:Na_transpt"/>
</dbReference>
<evidence type="ECO:0000256" key="2">
    <source>
        <dbReference type="ARBA" id="ARBA00022692"/>
    </source>
</evidence>
<evidence type="ECO:0000256" key="1">
    <source>
        <dbReference type="ARBA" id="ARBA00004141"/>
    </source>
</evidence>
<dbReference type="GO" id="GO:0016020">
    <property type="term" value="C:membrane"/>
    <property type="evidence" value="ECO:0007669"/>
    <property type="project" value="UniProtKB-SubCell"/>
</dbReference>
<dbReference type="Pfam" id="PF01758">
    <property type="entry name" value="SBF"/>
    <property type="match status" value="1"/>
</dbReference>